<reference evidence="3" key="1">
    <citation type="journal article" date="2024" name="Gigascience">
        <title>Chromosome-level genome of the poultry shaft louse Menopon gallinae provides insight into the host-switching and adaptive evolution of parasitic lice.</title>
        <authorList>
            <person name="Xu Y."/>
            <person name="Ma L."/>
            <person name="Liu S."/>
            <person name="Liang Y."/>
            <person name="Liu Q."/>
            <person name="He Z."/>
            <person name="Tian L."/>
            <person name="Duan Y."/>
            <person name="Cai W."/>
            <person name="Li H."/>
            <person name="Song F."/>
        </authorList>
    </citation>
    <scope>NUCLEOTIDE SEQUENCE</scope>
    <source>
        <strain evidence="3">Cailab_2023a</strain>
    </source>
</reference>
<dbReference type="EMBL" id="JARGDH010000005">
    <property type="protein sequence ID" value="KAL0266793.1"/>
    <property type="molecule type" value="Genomic_DNA"/>
</dbReference>
<evidence type="ECO:0000256" key="2">
    <source>
        <dbReference type="SAM" id="SignalP"/>
    </source>
</evidence>
<evidence type="ECO:0000256" key="1">
    <source>
        <dbReference type="SAM" id="MobiDB-lite"/>
    </source>
</evidence>
<feature type="signal peptide" evidence="2">
    <location>
        <begin position="1"/>
        <end position="21"/>
    </location>
</feature>
<comment type="caution">
    <text evidence="3">The sequence shown here is derived from an EMBL/GenBank/DDBJ whole genome shotgun (WGS) entry which is preliminary data.</text>
</comment>
<organism evidence="3">
    <name type="scientific">Menopon gallinae</name>
    <name type="common">poultry shaft louse</name>
    <dbReference type="NCBI Taxonomy" id="328185"/>
    <lineage>
        <taxon>Eukaryota</taxon>
        <taxon>Metazoa</taxon>
        <taxon>Ecdysozoa</taxon>
        <taxon>Arthropoda</taxon>
        <taxon>Hexapoda</taxon>
        <taxon>Insecta</taxon>
        <taxon>Pterygota</taxon>
        <taxon>Neoptera</taxon>
        <taxon>Paraneoptera</taxon>
        <taxon>Psocodea</taxon>
        <taxon>Troctomorpha</taxon>
        <taxon>Phthiraptera</taxon>
        <taxon>Amblycera</taxon>
        <taxon>Menoponidae</taxon>
        <taxon>Menopon</taxon>
    </lineage>
</organism>
<feature type="chain" id="PRO_5043598535" evidence="2">
    <location>
        <begin position="22"/>
        <end position="421"/>
    </location>
</feature>
<dbReference type="InterPro" id="IPR036728">
    <property type="entry name" value="PBP_GOBP_sf"/>
</dbReference>
<gene>
    <name evidence="3" type="ORF">PYX00_009242</name>
</gene>
<protein>
    <submittedName>
        <fullName evidence="3">Uncharacterized protein</fullName>
    </submittedName>
</protein>
<proteinExistence type="predicted"/>
<dbReference type="GO" id="GO:0005549">
    <property type="term" value="F:odorant binding"/>
    <property type="evidence" value="ECO:0007669"/>
    <property type="project" value="InterPro"/>
</dbReference>
<accession>A0AAW2HB56</accession>
<feature type="compositionally biased region" description="Acidic residues" evidence="1">
    <location>
        <begin position="128"/>
        <end position="137"/>
    </location>
</feature>
<evidence type="ECO:0000313" key="3">
    <source>
        <dbReference type="EMBL" id="KAL0266793.1"/>
    </source>
</evidence>
<dbReference type="AlphaFoldDB" id="A0AAW2HB56"/>
<keyword evidence="2" id="KW-0732">Signal</keyword>
<dbReference type="SUPFAM" id="SSF47565">
    <property type="entry name" value="Insect pheromone/odorant-binding proteins"/>
    <property type="match status" value="1"/>
</dbReference>
<sequence length="421" mass="48401">MKFGWEIFALSGLCLLQIVTGFGGSEEKFIKKYAMMKVYESCFGPQVLKEIRKEMKEAAQKCSGFQPDFDDKYINHEPVDPKPIMGTIYQDKPFRVKPNLGNKVKKPIHTTDTLLLQQWAEEQKLTDSSDDSSTSDEMDSHGEGSIDADNDAIQPSKKPIDFSKLEEAIMNIGRPLGHRPVYTPTSAPTFHQPSPSIGYYPAMYYPPPAVPFAAPPPAHSYPYHAYYPGFYQAQAGAPAYPAYFRASRRSPKITDFDLRMRKDSNDIRAQIDAMTFHSGAKMRNITCVMQELGYLDDHLEPNYDRIMERISRLNVPDELRRDMIDGVKFCRQFSQCVPETRKDKFQLSKELLRPMFFFRCYKHKKLESCIMKDVRERFSQSASDDNPMNNELQRSFKNNDLASAMFEFMYGSNSEEIESLL</sequence>
<name>A0AAW2HB56_9NEOP</name>
<feature type="region of interest" description="Disordered" evidence="1">
    <location>
        <begin position="123"/>
        <end position="156"/>
    </location>
</feature>